<evidence type="ECO:0000313" key="10">
    <source>
        <dbReference type="Proteomes" id="UP000198861"/>
    </source>
</evidence>
<dbReference type="GO" id="GO:0004315">
    <property type="term" value="F:3-oxoacyl-[acyl-carrier-protein] synthase activity"/>
    <property type="evidence" value="ECO:0007669"/>
    <property type="project" value="InterPro"/>
</dbReference>
<dbReference type="InterPro" id="IPR052568">
    <property type="entry name" value="PKS-FAS_Synthase"/>
</dbReference>
<keyword evidence="5" id="KW-0808">Transferase</keyword>
<feature type="domain" description="Ketosynthase family 3 (KS3)" evidence="7">
    <location>
        <begin position="692"/>
        <end position="1146"/>
    </location>
</feature>
<comment type="similarity">
    <text evidence="2">Belongs to the short-chain dehydrogenases/reductases (SDR) family.</text>
</comment>
<evidence type="ECO:0000259" key="6">
    <source>
        <dbReference type="PROSITE" id="PS50075"/>
    </source>
</evidence>
<proteinExistence type="inferred from homology"/>
<organism evidence="9 11">
    <name type="scientific">Azotobacter beijerinckii</name>
    <dbReference type="NCBI Taxonomy" id="170623"/>
    <lineage>
        <taxon>Bacteria</taxon>
        <taxon>Pseudomonadati</taxon>
        <taxon>Pseudomonadota</taxon>
        <taxon>Gammaproteobacteria</taxon>
        <taxon>Pseudomonadales</taxon>
        <taxon>Pseudomonadaceae</taxon>
        <taxon>Azotobacter</taxon>
    </lineage>
</organism>
<keyword evidence="3" id="KW-0596">Phosphopantetheine</keyword>
<reference evidence="9 11" key="1">
    <citation type="submission" date="2016-10" db="EMBL/GenBank/DDBJ databases">
        <authorList>
            <person name="de Groot N.N."/>
        </authorList>
    </citation>
    <scope>NUCLEOTIDE SEQUENCE [LARGE SCALE GENOMIC DNA]</scope>
    <source>
        <strain evidence="9 11">DSM 381</strain>
    </source>
</reference>
<dbReference type="CDD" id="cd04743">
    <property type="entry name" value="NPD_PKS"/>
    <property type="match status" value="1"/>
</dbReference>
<dbReference type="PANTHER" id="PTHR43074">
    <property type="entry name" value="OMEGA-3 POLYUNSATURATED FATTY ACID SYNTHASE PFAB-RELATED"/>
    <property type="match status" value="1"/>
</dbReference>
<comment type="pathway">
    <text evidence="1">Lipid metabolism; fatty acid biosynthesis.</text>
</comment>
<dbReference type="InterPro" id="IPR032821">
    <property type="entry name" value="PKS_assoc"/>
</dbReference>
<dbReference type="Gene3D" id="1.10.1200.10">
    <property type="entry name" value="ACP-like"/>
    <property type="match status" value="1"/>
</dbReference>
<dbReference type="InterPro" id="IPR016036">
    <property type="entry name" value="Malonyl_transacylase_ACP-bd"/>
</dbReference>
<dbReference type="Pfam" id="PF16197">
    <property type="entry name" value="KAsynt_C_assoc"/>
    <property type="match status" value="1"/>
</dbReference>
<dbReference type="Pfam" id="PF03060">
    <property type="entry name" value="NMO"/>
    <property type="match status" value="1"/>
</dbReference>
<keyword evidence="10" id="KW-1185">Reference proteome</keyword>
<dbReference type="Proteomes" id="UP000199579">
    <property type="component" value="Unassembled WGS sequence"/>
</dbReference>
<dbReference type="CDD" id="cd00833">
    <property type="entry name" value="PKS"/>
    <property type="match status" value="1"/>
</dbReference>
<dbReference type="SUPFAM" id="SSF53901">
    <property type="entry name" value="Thiolase-like"/>
    <property type="match status" value="1"/>
</dbReference>
<dbReference type="InterPro" id="IPR014031">
    <property type="entry name" value="Ketoacyl_synth_C"/>
</dbReference>
<dbReference type="InterPro" id="IPR014043">
    <property type="entry name" value="Acyl_transferase_dom"/>
</dbReference>
<dbReference type="Pfam" id="PF00698">
    <property type="entry name" value="Acyl_transf_1"/>
    <property type="match status" value="1"/>
</dbReference>
<dbReference type="SMART" id="SM00825">
    <property type="entry name" value="PKS_KS"/>
    <property type="match status" value="1"/>
</dbReference>
<dbReference type="SMART" id="SM00827">
    <property type="entry name" value="PKS_AT"/>
    <property type="match status" value="1"/>
</dbReference>
<dbReference type="PANTHER" id="PTHR43074:SF1">
    <property type="entry name" value="BETA-KETOACYL SYNTHASE FAMILY PROTEIN-RELATED"/>
    <property type="match status" value="1"/>
</dbReference>
<keyword evidence="4" id="KW-0597">Phosphoprotein</keyword>
<dbReference type="Pfam" id="PF00550">
    <property type="entry name" value="PP-binding"/>
    <property type="match status" value="1"/>
</dbReference>
<dbReference type="Gene3D" id="3.40.47.10">
    <property type="match status" value="1"/>
</dbReference>
<dbReference type="SUPFAM" id="SSF47336">
    <property type="entry name" value="ACP-like"/>
    <property type="match status" value="1"/>
</dbReference>
<evidence type="ECO:0000313" key="11">
    <source>
        <dbReference type="Proteomes" id="UP000199579"/>
    </source>
</evidence>
<feature type="domain" description="Carrier" evidence="6">
    <location>
        <begin position="1860"/>
        <end position="1944"/>
    </location>
</feature>
<dbReference type="Gene3D" id="3.30.70.250">
    <property type="entry name" value="Malonyl-CoA ACP transacylase, ACP-binding"/>
    <property type="match status" value="1"/>
</dbReference>
<gene>
    <name evidence="8" type="ORF">SAMN04244571_01490</name>
    <name evidence="9" type="ORF">SAMN04244574_01499</name>
</gene>
<dbReference type="SUPFAM" id="SSF52151">
    <property type="entry name" value="FabD/lysophospholipase-like"/>
    <property type="match status" value="1"/>
</dbReference>
<dbReference type="Gene3D" id="3.40.366.10">
    <property type="entry name" value="Malonyl-Coenzyme A Acyl Carrier Protein, domain 2"/>
    <property type="match status" value="1"/>
</dbReference>
<evidence type="ECO:0000313" key="8">
    <source>
        <dbReference type="EMBL" id="SFB12151.1"/>
    </source>
</evidence>
<dbReference type="RefSeq" id="WP_090937809.1">
    <property type="nucleotide sequence ID" value="NZ_FOKJ01000018.1"/>
</dbReference>
<name>A0A1I4BHN4_9GAMM</name>
<dbReference type="InterPro" id="IPR016035">
    <property type="entry name" value="Acyl_Trfase/lysoPLipase"/>
</dbReference>
<evidence type="ECO:0000313" key="9">
    <source>
        <dbReference type="EMBL" id="SFK68278.1"/>
    </source>
</evidence>
<dbReference type="SUPFAM" id="SSF55048">
    <property type="entry name" value="Probable ACP-binding domain of malonyl-CoA ACP transacylase"/>
    <property type="match status" value="1"/>
</dbReference>
<dbReference type="SMART" id="SM00822">
    <property type="entry name" value="PKS_KR"/>
    <property type="match status" value="1"/>
</dbReference>
<dbReference type="PROSITE" id="PS00606">
    <property type="entry name" value="KS3_1"/>
    <property type="match status" value="1"/>
</dbReference>
<dbReference type="InterPro" id="IPR057326">
    <property type="entry name" value="KR_dom"/>
</dbReference>
<dbReference type="InterPro" id="IPR036291">
    <property type="entry name" value="NAD(P)-bd_dom_sf"/>
</dbReference>
<evidence type="ECO:0000256" key="5">
    <source>
        <dbReference type="ARBA" id="ARBA00022679"/>
    </source>
</evidence>
<dbReference type="PROSITE" id="PS52004">
    <property type="entry name" value="KS3_2"/>
    <property type="match status" value="1"/>
</dbReference>
<evidence type="ECO:0000256" key="4">
    <source>
        <dbReference type="ARBA" id="ARBA00022553"/>
    </source>
</evidence>
<dbReference type="EMBL" id="FOSX01000017">
    <property type="protein sequence ID" value="SFK68278.1"/>
    <property type="molecule type" value="Genomic_DNA"/>
</dbReference>
<dbReference type="InterPro" id="IPR001227">
    <property type="entry name" value="Ac_transferase_dom_sf"/>
</dbReference>
<dbReference type="SUPFAM" id="SSF51735">
    <property type="entry name" value="NAD(P)-binding Rossmann-fold domains"/>
    <property type="match status" value="1"/>
</dbReference>
<evidence type="ECO:0000256" key="1">
    <source>
        <dbReference type="ARBA" id="ARBA00005194"/>
    </source>
</evidence>
<dbReference type="InterPro" id="IPR013785">
    <property type="entry name" value="Aldolase_TIM"/>
</dbReference>
<evidence type="ECO:0000259" key="7">
    <source>
        <dbReference type="PROSITE" id="PS52004"/>
    </source>
</evidence>
<dbReference type="Gene3D" id="3.20.20.70">
    <property type="entry name" value="Aldolase class I"/>
    <property type="match status" value="2"/>
</dbReference>
<dbReference type="InterPro" id="IPR009081">
    <property type="entry name" value="PP-bd_ACP"/>
</dbReference>
<reference evidence="8 10" key="2">
    <citation type="submission" date="2016-10" db="EMBL/GenBank/DDBJ databases">
        <authorList>
            <person name="Varghese N."/>
            <person name="Submissions S."/>
        </authorList>
    </citation>
    <scope>NUCLEOTIDE SEQUENCE [LARGE SCALE GENOMIC DNA]</scope>
    <source>
        <strain evidence="8 10">DSM 282</strain>
    </source>
</reference>
<dbReference type="UniPathway" id="UPA00094"/>
<evidence type="ECO:0000256" key="3">
    <source>
        <dbReference type="ARBA" id="ARBA00022450"/>
    </source>
</evidence>
<dbReference type="PROSITE" id="PS50075">
    <property type="entry name" value="CARRIER"/>
    <property type="match status" value="1"/>
</dbReference>
<sequence length="2518" mass="269355">MASHIAITPAGHLDSKIAIAACRAGDIGILDLGCQHDPEATRAAIQGLAASAGPNAQWGIRWDTLGSAQRGLEQLAEFIPHRVPILVLAGLKPDDLVFTGMQPKELAALKKKIKRLARKIFVEVWDLPSALAAEASGCDGLILKGHESGGWVSRHSSFILLQELHGRVNIPYWVQGGMGTHTAAAAVLAGATGVVLCEQLWLADESPFVGTPQARAWAALDGSETVLIGPEQRLFRLFGRGARERLDELEQAVIKDEPWEELLLQSLAQEDAQLVPIGEDVALAAALARRHGTVGRILAAVSACTERALHEARAQRALGPDSPLARLHGTRYPIVQGPMTRVSDVDGFAKAVADGGGLPFIALSVMRQDQVQTLLTKTKELLGDQPWGVGILGFMPLELRQAQLEVVRQVKPRFALIAGGRPGQARELEAIGISTYLHVPSPGLLKGFIKDGARKFIFEGGECGGHTGPLSSFILWESAIETLTSVEIADPESIQVLFAGGIHDELSAAMVSALAAPLVERGMKIGVIMGTAYLFTHEIVNSGAILPEFQSQAIACKETTLLQSGKGMYTRCAVTPFCEEFNRTRRDMLLALESPEKVLKVLELFNIGRLRMASKGISQNPDRSAASRYVQIPIEDQRREGMYMLGEVARLRSRVLSIAELHSTVSAGCGGVLAQAEQRLPRKRAAKRVAAESDIAIVGMAGLLPGASDLRTYWQNILHRVNAIREVSEERWRPEDFFDPKRGTPDKVYSKWGGFMDDIQFDPSLYGIPPASLRSIEPVQLLALDVVRHALADAGFDRRSFANDRTATIFAAGGMNELGCDYIFRGLLSHYLPRVEGLPEATAKQLMEALYEHDLPKWTEDSFPGILENVIAGRVANRFDLRGTNFVVDAACASSLAALDAGIRQLRSHDADVAVVGAIDATNNPIGYLCFAQTHALSPRGRSRPFDDSADGIALGEGVVSLVLKRLGDAERDGDRIYAVIKGIGASSDGRNRSLTAPHPQGQVTALQRAYEDAAVDPTSIGLIEAHGTGTALGDKSEIESLNLAFGESGMASQSCAVGSVKSMIGHTKVAAGLAAMVKTALALKHRVLPPTIGVEVPNSKIDFGRSPFFINTEARPWLNATDHPRRAGVSAFGFGGTNFHVVLEEYAGAYRDSDAVDLYPRDAEPFTFRGQDRAQVREQVQRLLDALEHPEQIDVAQLAYALHLEQGAARAGEGARLCRLALVAGSTVDFKTKLELALKALQGRESEVKYPQGVFFREGPETDGGVCFVFPGQGSQRVNMLSDLTTSLPELHGLFERADALLADRLEQPLSRYIYPVPVFSDEERSRQQTALNATQVAQPALGVVDSAALRVLGEYGLKPDFVAGHSYGEYVALHAAGVIGLDDFIRLSEVRGRLAGEAGRRNPGAMAAIDADEARVRALIEQHGLNVTLANLNAADQTIVAGSVEAIEAAAKVLGNELLRVKVLPVSAAFHSPAMAGAREGLAAELAKIEFKPAQVPVFSNTTGSAYPEDPEAMRALLVEHMTEPVHFVKEINQLYEAGARVFVEAGPGLVLTGLVDRILADRPHTALGIEAPGRGGWVQLAHVFGQLFALGLPLDFGRWFKGRGYEALTVVEVFARAKTRAVPGSLIWRVNGARAVPWNAPAKARPAIASIQIATEPKAPAAAPTAMPAAAPRPQGQTAASVSTVAHVSFARPAITPVNVNRQAPQRRYSMANDNTLRTGDLPAEMEAPSLLHAAHVQEVIAQFIALQRDQQDTLRRFLDFQSSLAGADLASFGEPRATLQVVSQAGLAPAPAPVLPAQVLSLHAAALPVGRAPQAIIEGSIQRGEVPAEAPKLSVAASAPAAAAPAAKAVAPAGQASTEAFKADLLKAVSERTGYPEDMLDLDAHMEADLGIDSIKRIEVLSQLKDRHNLMAGRDEEAMFEELTGLKTLNEIVVWYDKLHNSSTAGDGAHASKKALTPLSASPAETAESVTEVAPEQVVHCYTVKAVAAPLDAVAGPQPAAGLPVLLVGADSELATAFRAALGQAGQPVKQIVPGKENRALGDERFEFDPASLESVQALRDLLGEVRIGTLVSLLGVPTGEGESIAPAKVLFLLCKVFDQDLKAATGAGAGAGWLLSVTALDGRFGLEHSRELPIESAGTLGVAKSASREWGDEVHVKCIDVSPALAADAVVESVLGEWAARVPALEVGYGPEGRCQLELGLQAPQAAAGLPALEEGAVVLITGGAGGITAEIASALGREYRPQLVLLGRSPLPDEEAEDTRGIADPAKLKQVLIGKLRGEGGTKLKPAEVDRVFKRLLKDREIRDNLARFEATGAKVEYHAVDVRDGEAFGRLIDGIYAKWGRIDGVLHGAGVIDDKLIRDKTLESFSSVYDTKVAGARVLAGRLRPEGLKFVLFFSSIAGRFGNAGQTDYSAANEVLNKLADSLGHRWPGVHALAIDWGPWKSGMVGDQMLRFYAERNIHPIPLDVGTRHCLEQLRRGNSGETELVITASLEQILEQMQPRKRRDQDQDRQA</sequence>
<dbReference type="InterPro" id="IPR020841">
    <property type="entry name" value="PKS_Beta-ketoAc_synthase_dom"/>
</dbReference>
<dbReference type="InterPro" id="IPR013968">
    <property type="entry name" value="PKS_KR"/>
</dbReference>
<dbReference type="EMBL" id="FOKJ01000018">
    <property type="protein sequence ID" value="SFB12151.1"/>
    <property type="molecule type" value="Genomic_DNA"/>
</dbReference>
<dbReference type="InterPro" id="IPR016039">
    <property type="entry name" value="Thiolase-like"/>
</dbReference>
<dbReference type="Pfam" id="PF08659">
    <property type="entry name" value="KR"/>
    <property type="match status" value="1"/>
</dbReference>
<dbReference type="InterPro" id="IPR014030">
    <property type="entry name" value="Ketoacyl_synth_N"/>
</dbReference>
<dbReference type="InterPro" id="IPR036736">
    <property type="entry name" value="ACP-like_sf"/>
</dbReference>
<accession>A0A1I4BHN4</accession>
<dbReference type="Pfam" id="PF00109">
    <property type="entry name" value="ketoacyl-synt"/>
    <property type="match status" value="1"/>
</dbReference>
<dbReference type="Pfam" id="PF02801">
    <property type="entry name" value="Ketoacyl-synt_C"/>
    <property type="match status" value="1"/>
</dbReference>
<dbReference type="Gene3D" id="3.40.50.720">
    <property type="entry name" value="NAD(P)-binding Rossmann-like Domain"/>
    <property type="match status" value="1"/>
</dbReference>
<dbReference type="CDD" id="cd08953">
    <property type="entry name" value="KR_2_SDR_x"/>
    <property type="match status" value="1"/>
</dbReference>
<protein>
    <submittedName>
        <fullName evidence="9">Malonyl CoA-acyl carrier protein transacylase</fullName>
    </submittedName>
</protein>
<dbReference type="SUPFAM" id="SSF51412">
    <property type="entry name" value="Inosine monophosphate dehydrogenase (IMPDH)"/>
    <property type="match status" value="2"/>
</dbReference>
<evidence type="ECO:0000256" key="2">
    <source>
        <dbReference type="ARBA" id="ARBA00006484"/>
    </source>
</evidence>
<dbReference type="InterPro" id="IPR018201">
    <property type="entry name" value="Ketoacyl_synth_AS"/>
</dbReference>
<dbReference type="Proteomes" id="UP000198861">
    <property type="component" value="Unassembled WGS sequence"/>
</dbReference>
<dbReference type="GO" id="GO:0006633">
    <property type="term" value="P:fatty acid biosynthetic process"/>
    <property type="evidence" value="ECO:0007669"/>
    <property type="project" value="UniProtKB-UniPathway"/>
</dbReference>